<accession>A0A411YHT3</accession>
<organism evidence="2 3">
    <name type="scientific">Egibacter rhizosphaerae</name>
    <dbReference type="NCBI Taxonomy" id="1670831"/>
    <lineage>
        <taxon>Bacteria</taxon>
        <taxon>Bacillati</taxon>
        <taxon>Actinomycetota</taxon>
        <taxon>Nitriliruptoria</taxon>
        <taxon>Egibacterales</taxon>
        <taxon>Egibacteraceae</taxon>
        <taxon>Egibacter</taxon>
    </lineage>
</organism>
<evidence type="ECO:0000313" key="2">
    <source>
        <dbReference type="EMBL" id="QBI20632.1"/>
    </source>
</evidence>
<proteinExistence type="predicted"/>
<dbReference type="Gene3D" id="2.120.10.30">
    <property type="entry name" value="TolB, C-terminal domain"/>
    <property type="match status" value="2"/>
</dbReference>
<dbReference type="InterPro" id="IPR051922">
    <property type="entry name" value="Bact_Sporulation_Assoc"/>
</dbReference>
<dbReference type="OrthoDB" id="5143602at2"/>
<evidence type="ECO:0000313" key="3">
    <source>
        <dbReference type="Proteomes" id="UP000291469"/>
    </source>
</evidence>
<sequence length="976" mass="103896">MSHPGACSVPTFRHGRVTFRWLLAIGGRDRRVRLGGSPEMPRRKPRVARDLGRPRESMFGAVSVCGSGECMRVRCGQQEGRLQMVARLRLGNPVTMPRSFFVLAGLVLLLGLVAVPAHADDGDAARSSGADRFETAAQVSSDVFDPGEVDRAYLATGFEFADALTAGGPAAVDGSPVLLTREDRLPQATADELDRLGVDELVAVGGSAAIDDAVLDEAEQHVGSVSRVWGQNRYETASELATQLFDADDVDAVYVAYGEDFADALSAVTAAARFDAPLLLTGQASLPATSSDALDQLDPDRVVLAGGTAVIDQGVEAELEEMGIEVDRQSGANRFQTAATLAREHFLGAREIVLANGLDFPDAIPGAAAAARLGSPLLLVTQNDLPAVTSSTIQDLNPRQVRVIGGSAVVSPDVAHDAGAVERTALAPGEVPDFAFLRFDSSASPTIRSAAVGTFDGSVEELSNSHPEEQHSPSAFSPDGEWLLYRRAAEPGVAEEDVEEQVRLVSVEEGSASTRILSDGDERDCSLSNLHFDPTGEQVAFVCEDAADDDAESIGISDLDGDTTWIDDAAFQQVRIGEGGELFVVRDAGDGEELRERDLTSPEAEGDLIHSVDEGTLQNLQVSDDGSQIAMTHVRGDSTTRGDDASILVIDLDTGSVTELLADADGDAAMDEHQLRDWHPDGDQVLVATGGYDGSGESTLRLVSIADDTDQTIVAEPRHLDEDTINRAEVSPDGGFVFYSNPNRSGSVFNRPSVWLYDLESEQRTTVDLPSGFGGPGLPLLNPAAFADGGPNIATSSECFETDTGTTFDGSNQAVDEPRADVVEVCVEYGADEVEISTQVDEPTDPLSDAGWAQAPDDSDAPWTSVVHDLNVTGEEFGPTNYSVTYRLIEFEGTERLDVRVDNHDENIAEWCTDDSDGSYEDGWYVVTLGTDECFDEPDSIGVSTLMTYRTGPSADAFARDRHPGQDGFFDAVAAP</sequence>
<dbReference type="InterPro" id="IPR007253">
    <property type="entry name" value="Cell_wall-bd_2"/>
</dbReference>
<dbReference type="AlphaFoldDB" id="A0A411YHT3"/>
<gene>
    <name evidence="2" type="ORF">ER308_14405</name>
</gene>
<reference evidence="2 3" key="1">
    <citation type="submission" date="2019-01" db="EMBL/GenBank/DDBJ databases">
        <title>Egibacter rhizosphaerae EGI 80759T.</title>
        <authorList>
            <person name="Chen D.-D."/>
            <person name="Tian Y."/>
            <person name="Jiao J.-Y."/>
            <person name="Zhang X.-T."/>
            <person name="Zhang Y.-G."/>
            <person name="Zhang Y."/>
            <person name="Xiao M."/>
            <person name="Shu W.-S."/>
            <person name="Li W.-J."/>
        </authorList>
    </citation>
    <scope>NUCLEOTIDE SEQUENCE [LARGE SCALE GENOMIC DNA]</scope>
    <source>
        <strain evidence="2 3">EGI 80759</strain>
    </source>
</reference>
<feature type="region of interest" description="Disordered" evidence="1">
    <location>
        <begin position="841"/>
        <end position="860"/>
    </location>
</feature>
<name>A0A411YHT3_9ACTN</name>
<protein>
    <submittedName>
        <fullName evidence="2">Cell wall-binding repeat-containing protein</fullName>
    </submittedName>
</protein>
<dbReference type="Proteomes" id="UP000291469">
    <property type="component" value="Chromosome"/>
</dbReference>
<dbReference type="PANTHER" id="PTHR30032">
    <property type="entry name" value="N-ACETYLMURAMOYL-L-ALANINE AMIDASE-RELATED"/>
    <property type="match status" value="1"/>
</dbReference>
<keyword evidence="3" id="KW-1185">Reference proteome</keyword>
<dbReference type="SUPFAM" id="SSF82171">
    <property type="entry name" value="DPP6 N-terminal domain-like"/>
    <property type="match status" value="1"/>
</dbReference>
<dbReference type="PANTHER" id="PTHR30032:SF8">
    <property type="entry name" value="GERMINATION-SPECIFIC N-ACETYLMURAMOYL-L-ALANINE AMIDASE"/>
    <property type="match status" value="1"/>
</dbReference>
<dbReference type="KEGG" id="erz:ER308_14405"/>
<dbReference type="Pfam" id="PF04122">
    <property type="entry name" value="CW_binding_2"/>
    <property type="match status" value="3"/>
</dbReference>
<evidence type="ECO:0000256" key="1">
    <source>
        <dbReference type="SAM" id="MobiDB-lite"/>
    </source>
</evidence>
<dbReference type="EMBL" id="CP036402">
    <property type="protein sequence ID" value="QBI20632.1"/>
    <property type="molecule type" value="Genomic_DNA"/>
</dbReference>
<dbReference type="InterPro" id="IPR011042">
    <property type="entry name" value="6-blade_b-propeller_TolB-like"/>
</dbReference>